<dbReference type="PANTHER" id="PTHR34473:SF2">
    <property type="entry name" value="UPF0699 TRANSMEMBRANE PROTEIN YDBT"/>
    <property type="match status" value="1"/>
</dbReference>
<evidence type="ECO:0000313" key="6">
    <source>
        <dbReference type="Proteomes" id="UP000323393"/>
    </source>
</evidence>
<dbReference type="EMBL" id="CP020880">
    <property type="protein sequence ID" value="ART74798.1"/>
    <property type="molecule type" value="Genomic_DNA"/>
</dbReference>
<dbReference type="GeneID" id="96737100"/>
<organism evidence="4 6">
    <name type="scientific">Sutcliffiella horikoshii</name>
    <dbReference type="NCBI Taxonomy" id="79883"/>
    <lineage>
        <taxon>Bacteria</taxon>
        <taxon>Bacillati</taxon>
        <taxon>Bacillota</taxon>
        <taxon>Bacilli</taxon>
        <taxon>Bacillales</taxon>
        <taxon>Bacillaceae</taxon>
        <taxon>Sutcliffiella</taxon>
    </lineage>
</organism>
<dbReference type="Pfam" id="PF03703">
    <property type="entry name" value="bPH_2"/>
    <property type="match status" value="1"/>
</dbReference>
<dbReference type="Proteomes" id="UP000195573">
    <property type="component" value="Chromosome"/>
</dbReference>
<protein>
    <submittedName>
        <fullName evidence="4">PH domain-containing protein</fullName>
    </submittedName>
</protein>
<dbReference type="KEGG" id="bhk:B4U37_01410"/>
<keyword evidence="1" id="KW-0472">Membrane</keyword>
<keyword evidence="1" id="KW-0812">Transmembrane</keyword>
<dbReference type="AlphaFoldDB" id="A0A1Y0CHK4"/>
<evidence type="ECO:0000313" key="3">
    <source>
        <dbReference type="EMBL" id="ART74798.1"/>
    </source>
</evidence>
<evidence type="ECO:0000259" key="2">
    <source>
        <dbReference type="Pfam" id="PF03703"/>
    </source>
</evidence>
<feature type="transmembrane region" description="Helical" evidence="1">
    <location>
        <begin position="21"/>
        <end position="38"/>
    </location>
</feature>
<dbReference type="EMBL" id="VTEU01000008">
    <property type="protein sequence ID" value="TYS57409.1"/>
    <property type="molecule type" value="Genomic_DNA"/>
</dbReference>
<gene>
    <name evidence="3" type="ORF">B4U37_01410</name>
    <name evidence="4" type="ORF">FZC74_17150</name>
</gene>
<keyword evidence="1" id="KW-1133">Transmembrane helix</keyword>
<dbReference type="Proteomes" id="UP000323393">
    <property type="component" value="Unassembled WGS sequence"/>
</dbReference>
<reference evidence="4 6" key="2">
    <citation type="submission" date="2019-08" db="EMBL/GenBank/DDBJ databases">
        <title>Bacillus genomes from the desert of Cuatro Cienegas, Coahuila.</title>
        <authorList>
            <person name="Olmedo-Alvarez G."/>
        </authorList>
    </citation>
    <scope>NUCLEOTIDE SEQUENCE [LARGE SCALE GENOMIC DNA]</scope>
    <source>
        <strain evidence="4 6">CH88_3T</strain>
    </source>
</reference>
<dbReference type="PANTHER" id="PTHR34473">
    <property type="entry name" value="UPF0699 TRANSMEMBRANE PROTEIN YDBS"/>
    <property type="match status" value="1"/>
</dbReference>
<sequence>MRPEPKQMIDRKALSVWRISAALNSIFYVLLIVGFWFIQRSFEFPWWTLLIAGVLFVLIFLLTVVIFPSMQWKRWRFEVHEHEIDLQHGIFIKKRTLVPMVRVQHVDTRQGPILKKFHLSTVLISTAATIHEIPALDEEQADQVRDYISRLARVTEDDV</sequence>
<name>A0A1Y0CHK4_9BACI</name>
<evidence type="ECO:0000256" key="1">
    <source>
        <dbReference type="SAM" id="Phobius"/>
    </source>
</evidence>
<keyword evidence="5" id="KW-1185">Reference proteome</keyword>
<dbReference type="InterPro" id="IPR005182">
    <property type="entry name" value="YdbS-like_PH"/>
</dbReference>
<dbReference type="RefSeq" id="WP_088016775.1">
    <property type="nucleotide sequence ID" value="NZ_CP020880.1"/>
</dbReference>
<accession>A0A1Y0CHK4</accession>
<feature type="domain" description="YdbS-like PH" evidence="2">
    <location>
        <begin position="72"/>
        <end position="148"/>
    </location>
</feature>
<proteinExistence type="predicted"/>
<evidence type="ECO:0000313" key="4">
    <source>
        <dbReference type="EMBL" id="TYS57409.1"/>
    </source>
</evidence>
<evidence type="ECO:0000313" key="5">
    <source>
        <dbReference type="Proteomes" id="UP000195573"/>
    </source>
</evidence>
<reference evidence="3 5" key="1">
    <citation type="submission" date="2017-04" db="EMBL/GenBank/DDBJ databases">
        <title>Complete Genome Sequence of the Bacillus horikoshii 20a strain from Cuatro Cienegas, Coahuila, Mexico.</title>
        <authorList>
            <person name="Zarza E."/>
            <person name="Alcaraz L.D."/>
            <person name="Aguilar-Salinas B."/>
            <person name="Islas A."/>
            <person name="Olmedo-Alvarez G."/>
        </authorList>
    </citation>
    <scope>NUCLEOTIDE SEQUENCE [LARGE SCALE GENOMIC DNA]</scope>
    <source>
        <strain evidence="3 5">20a</strain>
    </source>
</reference>
<feature type="transmembrane region" description="Helical" evidence="1">
    <location>
        <begin position="44"/>
        <end position="67"/>
    </location>
</feature>